<dbReference type="EMBL" id="QTSX02003040">
    <property type="protein sequence ID" value="KAJ9072222.1"/>
    <property type="molecule type" value="Genomic_DNA"/>
</dbReference>
<keyword evidence="2" id="KW-1185">Reference proteome</keyword>
<proteinExistence type="predicted"/>
<reference evidence="1" key="1">
    <citation type="submission" date="2022-04" db="EMBL/GenBank/DDBJ databases">
        <title>Genome of the entomopathogenic fungus Entomophthora muscae.</title>
        <authorList>
            <person name="Elya C."/>
            <person name="Lovett B.R."/>
            <person name="Lee E."/>
            <person name="Macias A.M."/>
            <person name="Hajek A.E."/>
            <person name="De Bivort B.L."/>
            <person name="Kasson M.T."/>
            <person name="De Fine Licht H.H."/>
            <person name="Stajich J.E."/>
        </authorList>
    </citation>
    <scope>NUCLEOTIDE SEQUENCE</scope>
    <source>
        <strain evidence="1">Berkeley</strain>
    </source>
</reference>
<name>A0ACC2TCG3_9FUNG</name>
<sequence>MKYSGVLVSYILCLAAASSAPPLKGTPVARRKDRTPPVALTRDAKKASSIAKGDPHYDDDSSDAEYPGTEEKSAAQEPQYIDEHLFLETPPPVGSPYQDYQYIPEGPSQEYSSPVTKIIGKIMRQVVGQASGSHPEAGTKRPL</sequence>
<evidence type="ECO:0000313" key="1">
    <source>
        <dbReference type="EMBL" id="KAJ9072222.1"/>
    </source>
</evidence>
<gene>
    <name evidence="1" type="ORF">DSO57_1029825</name>
</gene>
<comment type="caution">
    <text evidence="1">The sequence shown here is derived from an EMBL/GenBank/DDBJ whole genome shotgun (WGS) entry which is preliminary data.</text>
</comment>
<dbReference type="Proteomes" id="UP001165960">
    <property type="component" value="Unassembled WGS sequence"/>
</dbReference>
<protein>
    <submittedName>
        <fullName evidence="1">Uncharacterized protein</fullName>
    </submittedName>
</protein>
<organism evidence="1 2">
    <name type="scientific">Entomophthora muscae</name>
    <dbReference type="NCBI Taxonomy" id="34485"/>
    <lineage>
        <taxon>Eukaryota</taxon>
        <taxon>Fungi</taxon>
        <taxon>Fungi incertae sedis</taxon>
        <taxon>Zoopagomycota</taxon>
        <taxon>Entomophthoromycotina</taxon>
        <taxon>Entomophthoromycetes</taxon>
        <taxon>Entomophthorales</taxon>
        <taxon>Entomophthoraceae</taxon>
        <taxon>Entomophthora</taxon>
    </lineage>
</organism>
<evidence type="ECO:0000313" key="2">
    <source>
        <dbReference type="Proteomes" id="UP001165960"/>
    </source>
</evidence>
<accession>A0ACC2TCG3</accession>